<protein>
    <submittedName>
        <fullName evidence="2">Uncharacterized protein</fullName>
    </submittedName>
</protein>
<accession>A0A4C1WWC1</accession>
<feature type="compositionally biased region" description="Polar residues" evidence="1">
    <location>
        <begin position="203"/>
        <end position="213"/>
    </location>
</feature>
<feature type="region of interest" description="Disordered" evidence="1">
    <location>
        <begin position="66"/>
        <end position="106"/>
    </location>
</feature>
<organism evidence="2 3">
    <name type="scientific">Eumeta variegata</name>
    <name type="common">Bagworm moth</name>
    <name type="synonym">Eumeta japonica</name>
    <dbReference type="NCBI Taxonomy" id="151549"/>
    <lineage>
        <taxon>Eukaryota</taxon>
        <taxon>Metazoa</taxon>
        <taxon>Ecdysozoa</taxon>
        <taxon>Arthropoda</taxon>
        <taxon>Hexapoda</taxon>
        <taxon>Insecta</taxon>
        <taxon>Pterygota</taxon>
        <taxon>Neoptera</taxon>
        <taxon>Endopterygota</taxon>
        <taxon>Lepidoptera</taxon>
        <taxon>Glossata</taxon>
        <taxon>Ditrysia</taxon>
        <taxon>Tineoidea</taxon>
        <taxon>Psychidae</taxon>
        <taxon>Oiketicinae</taxon>
        <taxon>Eumeta</taxon>
    </lineage>
</organism>
<evidence type="ECO:0000256" key="1">
    <source>
        <dbReference type="SAM" id="MobiDB-lite"/>
    </source>
</evidence>
<keyword evidence="3" id="KW-1185">Reference proteome</keyword>
<evidence type="ECO:0000313" key="3">
    <source>
        <dbReference type="Proteomes" id="UP000299102"/>
    </source>
</evidence>
<proteinExistence type="predicted"/>
<evidence type="ECO:0000313" key="2">
    <source>
        <dbReference type="EMBL" id="GBP55826.1"/>
    </source>
</evidence>
<reference evidence="2 3" key="1">
    <citation type="journal article" date="2019" name="Commun. Biol.">
        <title>The bagworm genome reveals a unique fibroin gene that provides high tensile strength.</title>
        <authorList>
            <person name="Kono N."/>
            <person name="Nakamura H."/>
            <person name="Ohtoshi R."/>
            <person name="Tomita M."/>
            <person name="Numata K."/>
            <person name="Arakawa K."/>
        </authorList>
    </citation>
    <scope>NUCLEOTIDE SEQUENCE [LARGE SCALE GENOMIC DNA]</scope>
</reference>
<feature type="region of interest" description="Disordered" evidence="1">
    <location>
        <begin position="193"/>
        <end position="220"/>
    </location>
</feature>
<sequence>MNLTLDCLNVVCIDCRTALGEVVGSASIDNFNTPDTLVNGTVCIFLKMCLISMQMNVPSSVVADEEEECGVYSEGSETSEGGRADTDDEGIERDSEPAPRRRRRRRPPVFGLRDVIEVMTRFYFEKVNTKNARRVKTNSRSAQSKPGGSSRRHPRSLGDHEGQITSAGDVSVAVSRQRYNFLVRPGESRAFVTKTSPAGRAVTRQSSAKLNTSLDKDSLL</sequence>
<feature type="compositionally biased region" description="Polar residues" evidence="1">
    <location>
        <begin position="138"/>
        <end position="147"/>
    </location>
</feature>
<dbReference type="Proteomes" id="UP000299102">
    <property type="component" value="Unassembled WGS sequence"/>
</dbReference>
<feature type="region of interest" description="Disordered" evidence="1">
    <location>
        <begin position="133"/>
        <end position="169"/>
    </location>
</feature>
<dbReference type="EMBL" id="BGZK01000679">
    <property type="protein sequence ID" value="GBP55826.1"/>
    <property type="molecule type" value="Genomic_DNA"/>
</dbReference>
<dbReference type="OrthoDB" id="10043757at2759"/>
<gene>
    <name evidence="2" type="ORF">EVAR_38423_1</name>
</gene>
<dbReference type="AlphaFoldDB" id="A0A4C1WWC1"/>
<name>A0A4C1WWC1_EUMVA</name>
<comment type="caution">
    <text evidence="2">The sequence shown here is derived from an EMBL/GenBank/DDBJ whole genome shotgun (WGS) entry which is preliminary data.</text>
</comment>